<accession>B3FJT1</accession>
<gene>
    <name evidence="1" type="ORF">201phi2-1p423</name>
</gene>
<dbReference type="RefSeq" id="YP_001957142.1">
    <property type="nucleotide sequence ID" value="NC_010821.1"/>
</dbReference>
<sequence>MTSKIVTFPDVPMTMVIKRLTDYTVQHYSGLDDIPHLCVKVRHHNGFAWFGISIIPTGNYPNGFPAPWPAQLVRNVKTQFLQAMAQVIDLAEMDSDVDLLMRSIQDICAKRKRPVMFGTGGNEFIQISSTNNVQIELYRDEVKPESSTYGGYFFVVEYDGQTFPGLLYHRGIIAYNYITKEAAHGLIREELQAKFPEFFNDPSKLVIPFGEIMQLPRNRNKWAKVR</sequence>
<evidence type="ECO:0000313" key="2">
    <source>
        <dbReference type="Proteomes" id="UP000002421"/>
    </source>
</evidence>
<evidence type="ECO:0000313" key="1">
    <source>
        <dbReference type="EMBL" id="ABY63246.1"/>
    </source>
</evidence>
<organismHost>
    <name type="scientific">Pseudomonas chlororaphis</name>
    <dbReference type="NCBI Taxonomy" id="587753"/>
</organismHost>
<protein>
    <submittedName>
        <fullName evidence="1">Uncharacterized protein</fullName>
    </submittedName>
</protein>
<dbReference type="Proteomes" id="UP000002421">
    <property type="component" value="Segment"/>
</dbReference>
<name>B3FJT1_BP201</name>
<dbReference type="OrthoDB" id="20526at10239"/>
<reference evidence="1 2" key="1">
    <citation type="journal article" date="2008" name="Virology">
        <title>Characterization of Pseudomonas chlororaphis myovirus 201varphi2-1 via genomic sequencing, mass spectrometry, and electron microscopy.</title>
        <authorList>
            <person name="Thomas J.A."/>
            <person name="Rolando M.R."/>
            <person name="Carroll C.A."/>
            <person name="Shen P.S."/>
            <person name="Belnap D.M."/>
            <person name="Weintraub S.T."/>
            <person name="Serwer P."/>
            <person name="Hardies S.C."/>
        </authorList>
    </citation>
    <scope>NUCLEOTIDE SEQUENCE</scope>
</reference>
<organism evidence="1 2">
    <name type="scientific">Pseudomonas phage 201phi2-1</name>
    <name type="common">Pseudomonas chlororaphis phage 201phi2-1</name>
    <dbReference type="NCBI Taxonomy" id="198110"/>
    <lineage>
        <taxon>Viruses</taxon>
        <taxon>Duplodnaviria</taxon>
        <taxon>Heunggongvirae</taxon>
        <taxon>Uroviricota</taxon>
        <taxon>Caudoviricetes</taxon>
        <taxon>Chimalliviridae</taxon>
        <taxon>Serwervirus</taxon>
        <taxon>Serwervirus 201phi21</taxon>
    </lineage>
</organism>
<dbReference type="EMBL" id="EU197055">
    <property type="protein sequence ID" value="ABY63246.1"/>
    <property type="molecule type" value="Genomic_DNA"/>
</dbReference>
<dbReference type="KEGG" id="vg:6372304"/>
<keyword evidence="2" id="KW-1185">Reference proteome</keyword>
<proteinExistence type="predicted"/>